<protein>
    <submittedName>
        <fullName evidence="5">T9SS type A sorting domain-containing protein</fullName>
    </submittedName>
</protein>
<dbReference type="CDD" id="cd15482">
    <property type="entry name" value="Sialidase_non-viral"/>
    <property type="match status" value="1"/>
</dbReference>
<dbReference type="Pfam" id="PF18962">
    <property type="entry name" value="Por_Secre_tail"/>
    <property type="match status" value="1"/>
</dbReference>
<name>A0A838ZIS4_9FLAO</name>
<dbReference type="SUPFAM" id="SSF110296">
    <property type="entry name" value="Oligoxyloglucan reducing end-specific cellobiohydrolase"/>
    <property type="match status" value="2"/>
</dbReference>
<reference evidence="5 6" key="1">
    <citation type="submission" date="2020-07" db="EMBL/GenBank/DDBJ databases">
        <title>Moheibacter lacus sp. nov., a member of the family Flavobacteriaceae isolated from freshwater lake sediment.</title>
        <authorList>
            <person name="Liu Y."/>
        </authorList>
    </citation>
    <scope>NUCLEOTIDE SEQUENCE [LARGE SCALE GENOMIC DNA]</scope>
    <source>
        <strain evidence="5 6">BDHS18</strain>
    </source>
</reference>
<comment type="caution">
    <text evidence="5">The sequence shown here is derived from an EMBL/GenBank/DDBJ whole genome shotgun (WGS) entry which is preliminary data.</text>
</comment>
<evidence type="ECO:0000259" key="3">
    <source>
        <dbReference type="Pfam" id="PF15902"/>
    </source>
</evidence>
<dbReference type="RefSeq" id="WP_182042724.1">
    <property type="nucleotide sequence ID" value="NZ_JACDZE010000001.1"/>
</dbReference>
<keyword evidence="1" id="KW-0732">Signal</keyword>
<evidence type="ECO:0000313" key="5">
    <source>
        <dbReference type="EMBL" id="MBA5629158.1"/>
    </source>
</evidence>
<dbReference type="AlphaFoldDB" id="A0A838ZIS4"/>
<sequence>MKRHFILFFIVALYGLTNLKAQFETSGTEDFGRLFDITYDLNVEDKLYASTLKNHLLVSYDKGENWEILFSFPITEAIEIHDLKQMGDNTLSFIMYNLDSNNNKLVFYDMETNELTKEIYPPYEADFNRIKSYSVYGPNPNIILLHASFDWENTEKVFYTTDGGENWSEVYDHAQNNGVTVNNAVISPFDPDKLFLARGVGNFEEDGGLWVSENAGADWTEVISGANFDAIEFNAMNPQDILVGTSMNFNEQTQNVFRSSDGGNTWVEMPISWTDGVLNHINIIKFNPFNFDNIIVLEENEIVISQDRGNTWENYPYTNDDPFEYYAGLNMSFNPFVEDELIITGNFYPFYSNDGAVTLSQMKNPYFEVTGSLDVFSQDAQHLYYGVQGGYIHLNLTTMEQQSTEIPPIGSYSVSSADKIFADQNVEGRVYNFKGGFMGAEVTLSEDHGQTKLTLMNTFMNYLDVAVSDPNDVNLIWVAVSDIVTENELYKIDVSNQENISSTMMNLPQPGALSGLYINPSNSQEMIAAIGAGIFKSMDGANTWTSWGSGLEMSLDPSVDVILKFTQNPANPNIFSIATSQGIFVSTDAGENWVKKYDGVIQNVSLSAYNENHIVGVIQTSEFTSPKIIFSTDLGESWEEITSEELFDVATYKSTVRFLEDSAEIYLGTFDLGLIKITVDLETMDVSEPEFISHNTIYPNPTRDFLNIQIREEINSVEIYSLSGQRLMISSGSKINVSHLNKGIYIIQIHSKNGKTESQKFIIN</sequence>
<feature type="domain" description="Secretion system C-terminal sorting" evidence="4">
    <location>
        <begin position="697"/>
        <end position="763"/>
    </location>
</feature>
<dbReference type="EMBL" id="JACDZE010000001">
    <property type="protein sequence ID" value="MBA5629158.1"/>
    <property type="molecule type" value="Genomic_DNA"/>
</dbReference>
<dbReference type="InterPro" id="IPR031778">
    <property type="entry name" value="Sortilin_N"/>
</dbReference>
<dbReference type="Pfam" id="PF15902">
    <property type="entry name" value="Sortilin-Vps10"/>
    <property type="match status" value="1"/>
</dbReference>
<dbReference type="PANTHER" id="PTHR12106">
    <property type="entry name" value="SORTILIN RELATED"/>
    <property type="match status" value="1"/>
</dbReference>
<keyword evidence="6" id="KW-1185">Reference proteome</keyword>
<evidence type="ECO:0000256" key="2">
    <source>
        <dbReference type="ARBA" id="ARBA00022737"/>
    </source>
</evidence>
<dbReference type="Proteomes" id="UP000552241">
    <property type="component" value="Unassembled WGS sequence"/>
</dbReference>
<dbReference type="NCBIfam" id="TIGR04183">
    <property type="entry name" value="Por_Secre_tail"/>
    <property type="match status" value="1"/>
</dbReference>
<evidence type="ECO:0000256" key="1">
    <source>
        <dbReference type="ARBA" id="ARBA00022729"/>
    </source>
</evidence>
<gene>
    <name evidence="5" type="ORF">HU137_05160</name>
</gene>
<dbReference type="InterPro" id="IPR050310">
    <property type="entry name" value="VPS10-sortilin"/>
</dbReference>
<evidence type="ECO:0000259" key="4">
    <source>
        <dbReference type="Pfam" id="PF18962"/>
    </source>
</evidence>
<dbReference type="PANTHER" id="PTHR12106:SF27">
    <property type="entry name" value="SORTILIN-RELATED RECEPTOR"/>
    <property type="match status" value="1"/>
</dbReference>
<dbReference type="InterPro" id="IPR026444">
    <property type="entry name" value="Secre_tail"/>
</dbReference>
<keyword evidence="2" id="KW-0677">Repeat</keyword>
<dbReference type="Gene3D" id="2.130.10.10">
    <property type="entry name" value="YVTN repeat-like/Quinoprotein amine dehydrogenase"/>
    <property type="match status" value="2"/>
</dbReference>
<feature type="domain" description="Sortilin N-terminal" evidence="3">
    <location>
        <begin position="156"/>
        <end position="269"/>
    </location>
</feature>
<evidence type="ECO:0000313" key="6">
    <source>
        <dbReference type="Proteomes" id="UP000552241"/>
    </source>
</evidence>
<accession>A0A838ZIS4</accession>
<organism evidence="5 6">
    <name type="scientific">Moheibacter lacus</name>
    <dbReference type="NCBI Taxonomy" id="2745851"/>
    <lineage>
        <taxon>Bacteria</taxon>
        <taxon>Pseudomonadati</taxon>
        <taxon>Bacteroidota</taxon>
        <taxon>Flavobacteriia</taxon>
        <taxon>Flavobacteriales</taxon>
        <taxon>Weeksellaceae</taxon>
        <taxon>Moheibacter</taxon>
    </lineage>
</organism>
<proteinExistence type="predicted"/>
<dbReference type="InterPro" id="IPR015943">
    <property type="entry name" value="WD40/YVTN_repeat-like_dom_sf"/>
</dbReference>